<reference evidence="1 2" key="1">
    <citation type="submission" date="2016-08" db="EMBL/GenBank/DDBJ databases">
        <authorList>
            <person name="Seilhamer J.J."/>
        </authorList>
    </citation>
    <scope>NUCLEOTIDE SEQUENCE [LARGE SCALE GENOMIC DNA]</scope>
    <source>
        <strain evidence="1 2">DX4</strain>
    </source>
</reference>
<dbReference type="RefSeq" id="WP_069378887.1">
    <property type="nucleotide sequence ID" value="NZ_CP017141.1"/>
</dbReference>
<proteinExistence type="predicted"/>
<evidence type="ECO:0000313" key="1">
    <source>
        <dbReference type="EMBL" id="AOM77194.1"/>
    </source>
</evidence>
<dbReference type="PROSITE" id="PS51257">
    <property type="entry name" value="PROKAR_LIPOPROTEIN"/>
    <property type="match status" value="1"/>
</dbReference>
<name>A0A1D7QF01_9SPHI</name>
<keyword evidence="2" id="KW-1185">Reference proteome</keyword>
<dbReference type="OrthoDB" id="766356at2"/>
<gene>
    <name evidence="1" type="ORF">BFS30_08500</name>
</gene>
<dbReference type="AlphaFoldDB" id="A0A1D7QF01"/>
<dbReference type="Proteomes" id="UP000094313">
    <property type="component" value="Chromosome"/>
</dbReference>
<sequence length="138" mass="15257">MKKQITLAVMVLFIVAGTLTGCKKETGEAAPLKKKIEGRWQVAKVETTIEGNEMAVYTGVSGDFFEFRGDENDQMEFNIGTDRALGNYVVLASDDINLSFSGKLFNCDVHTITDNQLEFTATSNGVSPAETRKYFLTR</sequence>
<protein>
    <recommendedName>
        <fullName evidence="3">Lipocalin-like domain-containing protein</fullName>
    </recommendedName>
</protein>
<organism evidence="1 2">
    <name type="scientific">Pedobacter steynii</name>
    <dbReference type="NCBI Taxonomy" id="430522"/>
    <lineage>
        <taxon>Bacteria</taxon>
        <taxon>Pseudomonadati</taxon>
        <taxon>Bacteroidota</taxon>
        <taxon>Sphingobacteriia</taxon>
        <taxon>Sphingobacteriales</taxon>
        <taxon>Sphingobacteriaceae</taxon>
        <taxon>Pedobacter</taxon>
    </lineage>
</organism>
<dbReference type="KEGG" id="psty:BFS30_08500"/>
<dbReference type="EMBL" id="CP017141">
    <property type="protein sequence ID" value="AOM77194.1"/>
    <property type="molecule type" value="Genomic_DNA"/>
</dbReference>
<evidence type="ECO:0008006" key="3">
    <source>
        <dbReference type="Google" id="ProtNLM"/>
    </source>
</evidence>
<evidence type="ECO:0000313" key="2">
    <source>
        <dbReference type="Proteomes" id="UP000094313"/>
    </source>
</evidence>
<accession>A0A1D7QF01</accession>